<evidence type="ECO:0008006" key="4">
    <source>
        <dbReference type="Google" id="ProtNLM"/>
    </source>
</evidence>
<reference evidence="2" key="1">
    <citation type="submission" date="2023-06" db="EMBL/GenBank/DDBJ databases">
        <title>Genome-scale phylogeny and comparative genomics of the fungal order Sordariales.</title>
        <authorList>
            <consortium name="Lawrence Berkeley National Laboratory"/>
            <person name="Hensen N."/>
            <person name="Bonometti L."/>
            <person name="Westerberg I."/>
            <person name="Brannstrom I.O."/>
            <person name="Guillou S."/>
            <person name="Cros-Aarteil S."/>
            <person name="Calhoun S."/>
            <person name="Haridas S."/>
            <person name="Kuo A."/>
            <person name="Mondo S."/>
            <person name="Pangilinan J."/>
            <person name="Riley R."/>
            <person name="Labutti K."/>
            <person name="Andreopoulos B."/>
            <person name="Lipzen A."/>
            <person name="Chen C."/>
            <person name="Yanf M."/>
            <person name="Daum C."/>
            <person name="Ng V."/>
            <person name="Clum A."/>
            <person name="Steindorff A."/>
            <person name="Ohm R."/>
            <person name="Martin F."/>
            <person name="Silar P."/>
            <person name="Natvig D."/>
            <person name="Lalanne C."/>
            <person name="Gautier V."/>
            <person name="Ament-Velasquez S.L."/>
            <person name="Kruys A."/>
            <person name="Hutchinson M.I."/>
            <person name="Powell A.J."/>
            <person name="Barry K."/>
            <person name="Miller A.N."/>
            <person name="Grigoriev I.V."/>
            <person name="Debuchy R."/>
            <person name="Gladieux P."/>
            <person name="Thoren M.H."/>
            <person name="Johannesson H."/>
        </authorList>
    </citation>
    <scope>NUCLEOTIDE SEQUENCE</scope>
    <source>
        <strain evidence="2">SMH2532-1</strain>
    </source>
</reference>
<dbReference type="AlphaFoldDB" id="A0AA39Y7R6"/>
<accession>A0AA39Y7R6</accession>
<keyword evidence="3" id="KW-1185">Reference proteome</keyword>
<proteinExistence type="predicted"/>
<comment type="caution">
    <text evidence="2">The sequence shown here is derived from an EMBL/GenBank/DDBJ whole genome shotgun (WGS) entry which is preliminary data.</text>
</comment>
<protein>
    <recommendedName>
        <fullName evidence="4">Secreted protein</fullName>
    </recommendedName>
</protein>
<feature type="chain" id="PRO_5041323182" description="Secreted protein" evidence="1">
    <location>
        <begin position="17"/>
        <end position="70"/>
    </location>
</feature>
<evidence type="ECO:0000256" key="1">
    <source>
        <dbReference type="SAM" id="SignalP"/>
    </source>
</evidence>
<evidence type="ECO:0000313" key="3">
    <source>
        <dbReference type="Proteomes" id="UP001174936"/>
    </source>
</evidence>
<keyword evidence="1" id="KW-0732">Signal</keyword>
<dbReference type="Proteomes" id="UP001174936">
    <property type="component" value="Unassembled WGS sequence"/>
</dbReference>
<gene>
    <name evidence="2" type="ORF">B0T16DRAFT_413812</name>
</gene>
<name>A0AA39Y7R6_9PEZI</name>
<sequence length="70" mass="7953">MNGFIPLLRCLPPALCLFRVQIYTPGLARGFVSVWFEPPVITNVSLAGCDQTRCDEEMKTSTCRERSFNR</sequence>
<organism evidence="2 3">
    <name type="scientific">Cercophora newfieldiana</name>
    <dbReference type="NCBI Taxonomy" id="92897"/>
    <lineage>
        <taxon>Eukaryota</taxon>
        <taxon>Fungi</taxon>
        <taxon>Dikarya</taxon>
        <taxon>Ascomycota</taxon>
        <taxon>Pezizomycotina</taxon>
        <taxon>Sordariomycetes</taxon>
        <taxon>Sordariomycetidae</taxon>
        <taxon>Sordariales</taxon>
        <taxon>Lasiosphaeriaceae</taxon>
        <taxon>Cercophora</taxon>
    </lineage>
</organism>
<dbReference type="EMBL" id="JAULSV010000004">
    <property type="protein sequence ID" value="KAK0646586.1"/>
    <property type="molecule type" value="Genomic_DNA"/>
</dbReference>
<evidence type="ECO:0000313" key="2">
    <source>
        <dbReference type="EMBL" id="KAK0646586.1"/>
    </source>
</evidence>
<feature type="signal peptide" evidence="1">
    <location>
        <begin position="1"/>
        <end position="16"/>
    </location>
</feature>